<keyword evidence="2" id="KW-1185">Reference proteome</keyword>
<protein>
    <submittedName>
        <fullName evidence="1">Uncharacterized protein</fullName>
    </submittedName>
</protein>
<dbReference type="AlphaFoldDB" id="A0A0C3FWR9"/>
<accession>A0A0C3FWR9</accession>
<sequence length="93" mass="10723">MNSLLDSYYLFDVEFTHDDCLIGSFTSSLRTAERRSCESCQFDHVSESRSRSKGLNFGRRDCRNTLCQLGSSAWRGVRLMALKLHTFDAEFEL</sequence>
<dbReference type="EMBL" id="KN832992">
    <property type="protein sequence ID" value="KIM82931.1"/>
    <property type="molecule type" value="Genomic_DNA"/>
</dbReference>
<evidence type="ECO:0000313" key="1">
    <source>
        <dbReference type="EMBL" id="KIM82931.1"/>
    </source>
</evidence>
<name>A0A0C3FWR9_PILCF</name>
<dbReference type="Proteomes" id="UP000054166">
    <property type="component" value="Unassembled WGS sequence"/>
</dbReference>
<reference evidence="2" key="2">
    <citation type="submission" date="2015-01" db="EMBL/GenBank/DDBJ databases">
        <title>Evolutionary Origins and Diversification of the Mycorrhizal Mutualists.</title>
        <authorList>
            <consortium name="DOE Joint Genome Institute"/>
            <consortium name="Mycorrhizal Genomics Consortium"/>
            <person name="Kohler A."/>
            <person name="Kuo A."/>
            <person name="Nagy L.G."/>
            <person name="Floudas D."/>
            <person name="Copeland A."/>
            <person name="Barry K.W."/>
            <person name="Cichocki N."/>
            <person name="Veneault-Fourrey C."/>
            <person name="LaButti K."/>
            <person name="Lindquist E.A."/>
            <person name="Lipzen A."/>
            <person name="Lundell T."/>
            <person name="Morin E."/>
            <person name="Murat C."/>
            <person name="Riley R."/>
            <person name="Ohm R."/>
            <person name="Sun H."/>
            <person name="Tunlid A."/>
            <person name="Henrissat B."/>
            <person name="Grigoriev I.V."/>
            <person name="Hibbett D.S."/>
            <person name="Martin F."/>
        </authorList>
    </citation>
    <scope>NUCLEOTIDE SEQUENCE [LARGE SCALE GENOMIC DNA]</scope>
    <source>
        <strain evidence="2">F 1598</strain>
    </source>
</reference>
<evidence type="ECO:0000313" key="2">
    <source>
        <dbReference type="Proteomes" id="UP000054166"/>
    </source>
</evidence>
<organism evidence="1 2">
    <name type="scientific">Piloderma croceum (strain F 1598)</name>
    <dbReference type="NCBI Taxonomy" id="765440"/>
    <lineage>
        <taxon>Eukaryota</taxon>
        <taxon>Fungi</taxon>
        <taxon>Dikarya</taxon>
        <taxon>Basidiomycota</taxon>
        <taxon>Agaricomycotina</taxon>
        <taxon>Agaricomycetes</taxon>
        <taxon>Agaricomycetidae</taxon>
        <taxon>Atheliales</taxon>
        <taxon>Atheliaceae</taxon>
        <taxon>Piloderma</taxon>
    </lineage>
</organism>
<reference evidence="1 2" key="1">
    <citation type="submission" date="2014-04" db="EMBL/GenBank/DDBJ databases">
        <authorList>
            <consortium name="DOE Joint Genome Institute"/>
            <person name="Kuo A."/>
            <person name="Tarkka M."/>
            <person name="Buscot F."/>
            <person name="Kohler A."/>
            <person name="Nagy L.G."/>
            <person name="Floudas D."/>
            <person name="Copeland A."/>
            <person name="Barry K.W."/>
            <person name="Cichocki N."/>
            <person name="Veneault-Fourrey C."/>
            <person name="LaButti K."/>
            <person name="Lindquist E.A."/>
            <person name="Lipzen A."/>
            <person name="Lundell T."/>
            <person name="Morin E."/>
            <person name="Murat C."/>
            <person name="Sun H."/>
            <person name="Tunlid A."/>
            <person name="Henrissat B."/>
            <person name="Grigoriev I.V."/>
            <person name="Hibbett D.S."/>
            <person name="Martin F."/>
            <person name="Nordberg H.P."/>
            <person name="Cantor M.N."/>
            <person name="Hua S.X."/>
        </authorList>
    </citation>
    <scope>NUCLEOTIDE SEQUENCE [LARGE SCALE GENOMIC DNA]</scope>
    <source>
        <strain evidence="1 2">F 1598</strain>
    </source>
</reference>
<proteinExistence type="predicted"/>
<gene>
    <name evidence="1" type="ORF">PILCRDRAFT_819729</name>
</gene>
<dbReference type="HOGENOM" id="CLU_2400453_0_0_1"/>
<dbReference type="InParanoid" id="A0A0C3FWR9"/>